<evidence type="ECO:0000313" key="2">
    <source>
        <dbReference type="Proteomes" id="UP001153148"/>
    </source>
</evidence>
<evidence type="ECO:0000313" key="1">
    <source>
        <dbReference type="EMBL" id="CAG2065105.1"/>
    </source>
</evidence>
<accession>A0ABN7PBD6</accession>
<feature type="non-terminal residue" evidence="1">
    <location>
        <position position="63"/>
    </location>
</feature>
<dbReference type="EMBL" id="CAJPIN010039803">
    <property type="protein sequence ID" value="CAG2065105.1"/>
    <property type="molecule type" value="Genomic_DNA"/>
</dbReference>
<keyword evidence="2" id="KW-1185">Reference proteome</keyword>
<name>A0ABN7PBD6_TIMPD</name>
<organism evidence="1 2">
    <name type="scientific">Timema podura</name>
    <name type="common">Walking stick</name>
    <dbReference type="NCBI Taxonomy" id="61482"/>
    <lineage>
        <taxon>Eukaryota</taxon>
        <taxon>Metazoa</taxon>
        <taxon>Ecdysozoa</taxon>
        <taxon>Arthropoda</taxon>
        <taxon>Hexapoda</taxon>
        <taxon>Insecta</taxon>
        <taxon>Pterygota</taxon>
        <taxon>Neoptera</taxon>
        <taxon>Polyneoptera</taxon>
        <taxon>Phasmatodea</taxon>
        <taxon>Timematodea</taxon>
        <taxon>Timematoidea</taxon>
        <taxon>Timematidae</taxon>
        <taxon>Timema</taxon>
    </lineage>
</organism>
<proteinExistence type="predicted"/>
<gene>
    <name evidence="1" type="ORF">TPAB3V08_LOCUS12049</name>
</gene>
<sequence>MQTPRTPIWLVLTNATIPDEFFYGMYPAIALLSPRCNMKKRVESGWGDFTGLIWAILEQHLNF</sequence>
<comment type="caution">
    <text evidence="1">The sequence shown here is derived from an EMBL/GenBank/DDBJ whole genome shotgun (WGS) entry which is preliminary data.</text>
</comment>
<reference evidence="1" key="1">
    <citation type="submission" date="2021-03" db="EMBL/GenBank/DDBJ databases">
        <authorList>
            <person name="Tran Van P."/>
        </authorList>
    </citation>
    <scope>NUCLEOTIDE SEQUENCE</scope>
</reference>
<dbReference type="Proteomes" id="UP001153148">
    <property type="component" value="Unassembled WGS sequence"/>
</dbReference>
<protein>
    <submittedName>
        <fullName evidence="1">Uncharacterized protein</fullName>
    </submittedName>
</protein>